<gene>
    <name evidence="1" type="ORF">GXN74_09055</name>
</gene>
<dbReference type="AlphaFoldDB" id="A0A7X5HWQ8"/>
<dbReference type="Proteomes" id="UP000461585">
    <property type="component" value="Unassembled WGS sequence"/>
</dbReference>
<name>A0A7X5HWQ8_9FIRM</name>
<protein>
    <submittedName>
        <fullName evidence="1">Uncharacterized protein</fullName>
    </submittedName>
</protein>
<comment type="caution">
    <text evidence="1">The sequence shown here is derived from an EMBL/GenBank/DDBJ whole genome shotgun (WGS) entry which is preliminary data.</text>
</comment>
<dbReference type="RefSeq" id="WP_162370613.1">
    <property type="nucleotide sequence ID" value="NZ_JAAEEH010000023.1"/>
</dbReference>
<sequence>MYNSILKDIGEVLEPLGIPIETGVFSKKAPDEYLVLIPMSDIFDHYADDLPSAELQEVRLSLFSKGNYQARKNEVVSVLLGAGFIITDRRYLGYEEDTGFHHFAIDVAKEYEVII</sequence>
<keyword evidence="2" id="KW-1185">Reference proteome</keyword>
<evidence type="ECO:0000313" key="2">
    <source>
        <dbReference type="Proteomes" id="UP000461585"/>
    </source>
</evidence>
<dbReference type="EMBL" id="JAAEEH010000023">
    <property type="protein sequence ID" value="NDL67886.1"/>
    <property type="molecule type" value="Genomic_DNA"/>
</dbReference>
<evidence type="ECO:0000313" key="1">
    <source>
        <dbReference type="EMBL" id="NDL67886.1"/>
    </source>
</evidence>
<proteinExistence type="predicted"/>
<organism evidence="1 2">
    <name type="scientific">Anaerotalea alkaliphila</name>
    <dbReference type="NCBI Taxonomy" id="2662126"/>
    <lineage>
        <taxon>Bacteria</taxon>
        <taxon>Bacillati</taxon>
        <taxon>Bacillota</taxon>
        <taxon>Clostridia</taxon>
        <taxon>Eubacteriales</taxon>
        <taxon>Anaerotalea</taxon>
    </lineage>
</organism>
<accession>A0A7X5HWQ8</accession>
<reference evidence="1 2" key="1">
    <citation type="submission" date="2020-01" db="EMBL/GenBank/DDBJ databases">
        <title>Anaeroalcalibacter tamaniensis gen. nov., sp. nov., moderately halophilic strictly anaerobic fermenter bacterium from mud volcano of Taman peninsula.</title>
        <authorList>
            <person name="Frolova A."/>
            <person name="Merkel A.Y."/>
            <person name="Slobodkin A.I."/>
        </authorList>
    </citation>
    <scope>NUCLEOTIDE SEQUENCE [LARGE SCALE GENOMIC DNA]</scope>
    <source>
        <strain evidence="1 2">F-3ap</strain>
    </source>
</reference>